<protein>
    <submittedName>
        <fullName evidence="1">Uncharacterized protein</fullName>
    </submittedName>
</protein>
<gene>
    <name evidence="1" type="ORF">N3K66_006937</name>
</gene>
<proteinExistence type="predicted"/>
<keyword evidence="2" id="KW-1185">Reference proteome</keyword>
<dbReference type="Proteomes" id="UP001163324">
    <property type="component" value="Chromosome 6"/>
</dbReference>
<organism evidence="1 2">
    <name type="scientific">Trichothecium roseum</name>
    <dbReference type="NCBI Taxonomy" id="47278"/>
    <lineage>
        <taxon>Eukaryota</taxon>
        <taxon>Fungi</taxon>
        <taxon>Dikarya</taxon>
        <taxon>Ascomycota</taxon>
        <taxon>Pezizomycotina</taxon>
        <taxon>Sordariomycetes</taxon>
        <taxon>Hypocreomycetidae</taxon>
        <taxon>Hypocreales</taxon>
        <taxon>Hypocreales incertae sedis</taxon>
        <taxon>Trichothecium</taxon>
    </lineage>
</organism>
<dbReference type="EMBL" id="CM047945">
    <property type="protein sequence ID" value="KAI9898577.1"/>
    <property type="molecule type" value="Genomic_DNA"/>
</dbReference>
<evidence type="ECO:0000313" key="2">
    <source>
        <dbReference type="Proteomes" id="UP001163324"/>
    </source>
</evidence>
<reference evidence="1" key="1">
    <citation type="submission" date="2022-10" db="EMBL/GenBank/DDBJ databases">
        <title>Complete Genome of Trichothecium roseum strain YXFP-22015, a Plant Pathogen Isolated from Citrus.</title>
        <authorList>
            <person name="Wang Y."/>
            <person name="Zhu L."/>
        </authorList>
    </citation>
    <scope>NUCLEOTIDE SEQUENCE</scope>
    <source>
        <strain evidence="1">YXFP-22015</strain>
    </source>
</reference>
<sequence>MSSDPLLPIAPARVKALLLPLGQIKSDRFASFVERLQSEHVVHLRDISADGRPNRNMFSPLAYPAGAIHYNLITHMPSPSHTSLAPFDLYREPMAVIALADGTELAEETFSKRQSVNGTAPTVVEKNIRALDQELENLRDYYPKALVHEALIFDYIPPPSSDIHMPDGITTIPVEEECKRTTIKTVMCDISSLLLAEMTELGKFFEATTTIESPTHYIQQPANGYGSPYDGKPNGVPRRNSQYSMTVSQHHGRSSSTPGGLDRSQARMSMPAPARPGIHSSSSTPGRTPSVATKSGLSNPPMSPDDVQEPTSGTSTPDSKSAQQDVAEGPRDVAPNRVSVQGFGAGSPSDRWRVRGKGRSAIVVGSMYLQAGRWADSLNHLTEGGTMARTTNDHIWHGKALELILVNLFLLAWSKVDFQIPQICIPAQDGTNKAFLAKLDAPPENDQPKHMRNLQLILPELLDRIINLYSRKRSESEKLPTLPFAEATIRFCKIMSALQLCGGELTHGCLEMIIIGRLPEKYLTTSPRIGIVPTRQHIANLLFDAFPSSGSSELLSSADRASILTGIAAVLGPLGYQRKKAMVIRELVSVLVTGLVEARTRGAADAGVHPAAGLVSLAGHSQLGGAVALDLGEGDIEQGIDAFLNVLCQSYGVVGYDTLKKPSSSEKEEPRQSDEKILARIYKQSSTRFFGFPGIKLDILRACINFSEALPDFSGVLKFSSDLLRTAGSGFAPGNRKGDPSAMIYAEEQSRLVANICRTSSLAHRLGFPGLGAEYWDEFLVRGMKLEPLPSTRLPIPHAQHVLPGANAGRASQDVNPFIYNPFLKKPDNSAVEHFIVAEELATFRITLQNPYDIEVDIESIKLDTDGVEFEALPEQTRLGANRTQVMRLRGRPKEKGSVKVTGAIIKARGCRERRFPIFVQPWAPDRDYKLKAKGITALEGGNELMRRASVPLEPQALSLSVVPAQPVLVVKSTTLPQSTVMILEGERRIFSVTLQNKSSTPVDFMLFSFKDSTQAPLQAGLSNRDATPAELYEYELILLKKQALRLPNGAQTRYIAPEGEATFDFEMLGKPGLINATIQVDYTHLGIPREEVKEQFFTRQVSLDVMVTVNASVELSRIDALPAHTEIPDALWSHFGSTPANPSDYCLILADLRNSWPTAMSVRIESDQDIVGESTILPGNTSRSIIPVKKVFLEDAHASIPSLHPERDRQFVVSTSKTTPEVERQNREAFWYREKMLERVKATWTTTTDPKRSGTVELRSLRLTPRMVDAIKIDEVGIDISIEPSVEAGEEASNTAYVDELTQVKVKVTNRTSKPILALVRLLPSLCHRPLNIALEYTRKLAWNGTMQQLLPVMQAKGSAEFVIGVTALCRGEFELTATVEEVQVWEDKAKRGSLTRPRSDTQAMMDAAVGAKERRMWHSSQPYILRAADRE</sequence>
<comment type="caution">
    <text evidence="1">The sequence shown here is derived from an EMBL/GenBank/DDBJ whole genome shotgun (WGS) entry which is preliminary data.</text>
</comment>
<evidence type="ECO:0000313" key="1">
    <source>
        <dbReference type="EMBL" id="KAI9898577.1"/>
    </source>
</evidence>
<accession>A0ACC0UY13</accession>
<name>A0ACC0UY13_9HYPO</name>